<evidence type="ECO:0000256" key="2">
    <source>
        <dbReference type="ARBA" id="ARBA00022737"/>
    </source>
</evidence>
<keyword evidence="3" id="KW-1133">Transmembrane helix</keyword>
<evidence type="ECO:0000256" key="5">
    <source>
        <dbReference type="ARBA" id="ARBA00023157"/>
    </source>
</evidence>
<organism evidence="10 11">
    <name type="scientific">Gnathostoma spinigerum</name>
    <dbReference type="NCBI Taxonomy" id="75299"/>
    <lineage>
        <taxon>Eukaryota</taxon>
        <taxon>Metazoa</taxon>
        <taxon>Ecdysozoa</taxon>
        <taxon>Nematoda</taxon>
        <taxon>Chromadorea</taxon>
        <taxon>Rhabditida</taxon>
        <taxon>Spirurina</taxon>
        <taxon>Gnathostomatomorpha</taxon>
        <taxon>Gnathostomatoidea</taxon>
        <taxon>Gnathostomatidae</taxon>
        <taxon>Gnathostoma</taxon>
    </lineage>
</organism>
<keyword evidence="5" id="KW-1015">Disulfide bond</keyword>
<dbReference type="Pfam" id="PF06816">
    <property type="entry name" value="NOD"/>
    <property type="match status" value="1"/>
</dbReference>
<dbReference type="SUPFAM" id="SSF90193">
    <property type="entry name" value="Notch domain"/>
    <property type="match status" value="1"/>
</dbReference>
<name>A0ABD6EXT2_9BILA</name>
<gene>
    <name evidence="10" type="ORF">AB6A40_010616</name>
</gene>
<reference evidence="10 11" key="1">
    <citation type="submission" date="2024-08" db="EMBL/GenBank/DDBJ databases">
        <title>Gnathostoma spinigerum genome.</title>
        <authorList>
            <person name="Gonzalez-Bertolin B."/>
            <person name="Monzon S."/>
            <person name="Zaballos A."/>
            <person name="Jimenez P."/>
            <person name="Dekumyoy P."/>
            <person name="Varona S."/>
            <person name="Cuesta I."/>
            <person name="Sumanam S."/>
            <person name="Adisakwattana P."/>
            <person name="Gasser R.B."/>
            <person name="Hernandez-Gonzalez A."/>
            <person name="Young N.D."/>
            <person name="Perteguer M.J."/>
        </authorList>
    </citation>
    <scope>NUCLEOTIDE SEQUENCE [LARGE SCALE GENOMIC DNA]</scope>
    <source>
        <strain evidence="10">AL3</strain>
        <tissue evidence="10">Liver</tissue>
    </source>
</reference>
<evidence type="ECO:0000313" key="11">
    <source>
        <dbReference type="Proteomes" id="UP001608902"/>
    </source>
</evidence>
<dbReference type="Gene3D" id="3.30.300.320">
    <property type="match status" value="1"/>
</dbReference>
<evidence type="ECO:0000259" key="9">
    <source>
        <dbReference type="SMART" id="SM00004"/>
    </source>
</evidence>
<feature type="chain" id="PRO_5044747561" description="LNR domain-containing protein" evidence="8">
    <location>
        <begin position="16"/>
        <end position="130"/>
    </location>
</feature>
<dbReference type="Pfam" id="PF00066">
    <property type="entry name" value="Notch"/>
    <property type="match status" value="2"/>
</dbReference>
<dbReference type="PRINTS" id="PR01452">
    <property type="entry name" value="LNOTCHREPEAT"/>
</dbReference>
<feature type="signal peptide" evidence="8">
    <location>
        <begin position="1"/>
        <end position="15"/>
    </location>
</feature>
<keyword evidence="8" id="KW-0732">Signal</keyword>
<keyword evidence="2" id="KW-0677">Repeat</keyword>
<evidence type="ECO:0000256" key="1">
    <source>
        <dbReference type="ARBA" id="ARBA00022692"/>
    </source>
</evidence>
<accession>A0ABD6EXT2</accession>
<comment type="caution">
    <text evidence="10">The sequence shown here is derived from an EMBL/GenBank/DDBJ whole genome shotgun (WGS) entry which is preliminary data.</text>
</comment>
<evidence type="ECO:0000256" key="3">
    <source>
        <dbReference type="ARBA" id="ARBA00022989"/>
    </source>
</evidence>
<evidence type="ECO:0000256" key="4">
    <source>
        <dbReference type="ARBA" id="ARBA00023136"/>
    </source>
</evidence>
<proteinExistence type="predicted"/>
<dbReference type="InterPro" id="IPR035993">
    <property type="entry name" value="Notch-like_dom_sf"/>
</dbReference>
<feature type="domain" description="LNR" evidence="9">
    <location>
        <begin position="26"/>
        <end position="65"/>
    </location>
</feature>
<dbReference type="Gene3D" id="3.30.70.3310">
    <property type="match status" value="1"/>
</dbReference>
<keyword evidence="6" id="KW-0325">Glycoprotein</keyword>
<dbReference type="Proteomes" id="UP001608902">
    <property type="component" value="Unassembled WGS sequence"/>
</dbReference>
<dbReference type="SMART" id="SM00004">
    <property type="entry name" value="NL"/>
    <property type="match status" value="1"/>
</dbReference>
<keyword evidence="1" id="KW-0812">Transmembrane</keyword>
<dbReference type="InterPro" id="IPR000800">
    <property type="entry name" value="Notch_dom"/>
</dbReference>
<protein>
    <recommendedName>
        <fullName evidence="9">LNR domain-containing protein</fullName>
    </recommendedName>
</protein>
<dbReference type="EMBL" id="JBGFUD010014372">
    <property type="protein sequence ID" value="MFH4983907.1"/>
    <property type="molecule type" value="Genomic_DNA"/>
</dbReference>
<evidence type="ECO:0000256" key="8">
    <source>
        <dbReference type="SAM" id="SignalP"/>
    </source>
</evidence>
<dbReference type="InterPro" id="IPR010660">
    <property type="entry name" value="Notch_NOD_dom"/>
</dbReference>
<dbReference type="AlphaFoldDB" id="A0ABD6EXT2"/>
<evidence type="ECO:0000313" key="10">
    <source>
        <dbReference type="EMBL" id="MFH4983907.1"/>
    </source>
</evidence>
<keyword evidence="11" id="KW-1185">Reference proteome</keyword>
<keyword evidence="4" id="KW-0472">Membrane</keyword>
<sequence>MVSLVFVLLVSKACNNEECLFDGFDCDKSEERCSMKEFCVKNYNNGRCDEQCNFVGCGWDGDNCVAKKNNNLLSGEVIMILLISPAEFLDRAQLFLFTLSQKLHASVRIMVRDERPLIYSWNSESGSPNP</sequence>
<evidence type="ECO:0000256" key="7">
    <source>
        <dbReference type="ARBA" id="ARBA00046288"/>
    </source>
</evidence>
<comment type="subcellular location">
    <subcellularLocation>
        <location evidence="7">Endomembrane system</location>
        <topology evidence="7">Single-pass type I membrane protein</topology>
    </subcellularLocation>
</comment>
<dbReference type="GO" id="GO:0012505">
    <property type="term" value="C:endomembrane system"/>
    <property type="evidence" value="ECO:0007669"/>
    <property type="project" value="UniProtKB-SubCell"/>
</dbReference>
<evidence type="ECO:0000256" key="6">
    <source>
        <dbReference type="ARBA" id="ARBA00023180"/>
    </source>
</evidence>